<dbReference type="RefSeq" id="WP_004293684.1">
    <property type="nucleotide sequence ID" value="NZ_CACRTC010000035.1"/>
</dbReference>
<dbReference type="EMBL" id="WCUV01000016">
    <property type="protein sequence ID" value="KAB4087920.1"/>
    <property type="molecule type" value="Genomic_DNA"/>
</dbReference>
<evidence type="ECO:0000313" key="6">
    <source>
        <dbReference type="EMBL" id="RGQ53185.1"/>
    </source>
</evidence>
<dbReference type="Proteomes" id="UP000487221">
    <property type="component" value="Unassembled WGS sequence"/>
</dbReference>
<reference evidence="9 10" key="2">
    <citation type="journal article" date="2019" name="Nat. Med.">
        <title>A library of human gut bacterial isolates paired with longitudinal multiomics data enables mechanistic microbiome research.</title>
        <authorList>
            <person name="Poyet M."/>
            <person name="Groussin M."/>
            <person name="Gibbons S.M."/>
            <person name="Avila-Pacheco J."/>
            <person name="Jiang X."/>
            <person name="Kearney S.M."/>
            <person name="Perrotta A.R."/>
            <person name="Berdy B."/>
            <person name="Zhao S."/>
            <person name="Lieberman T.D."/>
            <person name="Swanson P.K."/>
            <person name="Smith M."/>
            <person name="Roesemann S."/>
            <person name="Alexander J.E."/>
            <person name="Rich S.A."/>
            <person name="Livny J."/>
            <person name="Vlamakis H."/>
            <person name="Clish C."/>
            <person name="Bullock K."/>
            <person name="Deik A."/>
            <person name="Scott J."/>
            <person name="Pierce K.A."/>
            <person name="Xavier R.J."/>
            <person name="Alm E.J."/>
        </authorList>
    </citation>
    <scope>NUCLEOTIDE SEQUENCE [LARGE SCALE GENOMIC DNA]</scope>
    <source>
        <strain evidence="3 10">BIOML-A11</strain>
        <strain evidence="2 11">BIOML-A19</strain>
        <strain evidence="1 9">BIOML-A42</strain>
    </source>
</reference>
<dbReference type="EMBL" id="WCTR01000002">
    <property type="protein sequence ID" value="KAB4215536.1"/>
    <property type="molecule type" value="Genomic_DNA"/>
</dbReference>
<evidence type="ECO:0000313" key="4">
    <source>
        <dbReference type="EMBL" id="MBT8724948.1"/>
    </source>
</evidence>
<evidence type="ECO:0000313" key="3">
    <source>
        <dbReference type="EMBL" id="KAB4215536.1"/>
    </source>
</evidence>
<comment type="caution">
    <text evidence="1">The sequence shown here is derived from an EMBL/GenBank/DDBJ whole genome shotgun (WGS) entry which is preliminary data.</text>
</comment>
<evidence type="ECO:0000313" key="2">
    <source>
        <dbReference type="EMBL" id="KAB4180943.1"/>
    </source>
</evidence>
<dbReference type="GeneID" id="98398723"/>
<organism evidence="1 9">
    <name type="scientific">Bacteroides uniformis</name>
    <dbReference type="NCBI Taxonomy" id="820"/>
    <lineage>
        <taxon>Bacteria</taxon>
        <taxon>Pseudomonadati</taxon>
        <taxon>Bacteroidota</taxon>
        <taxon>Bacteroidia</taxon>
        <taxon>Bacteroidales</taxon>
        <taxon>Bacteroidaceae</taxon>
        <taxon>Bacteroides</taxon>
    </lineage>
</organism>
<reference evidence="4 12" key="3">
    <citation type="submission" date="2020-12" db="EMBL/GenBank/DDBJ databases">
        <title>Microorganisms.</title>
        <authorList>
            <person name="Matos J."/>
            <person name="Faleiro L."/>
            <person name="Duarte I."/>
        </authorList>
    </citation>
    <scope>NUCLEOTIDE SEQUENCE [LARGE SCALE GENOMIC DNA]</scope>
    <source>
        <strain evidence="4 12">PtFD3Pch2</strain>
    </source>
</reference>
<gene>
    <name evidence="6" type="ORF">DWY92_05775</name>
    <name evidence="5" type="ORF">DXB37_07865</name>
    <name evidence="3" type="ORF">GAP55_03970</name>
    <name evidence="2" type="ORF">GAQ44_17895</name>
    <name evidence="1" type="ORF">GAQ56_18860</name>
    <name evidence="4" type="ORF">JQN06_02015</name>
</gene>
<reference evidence="7 8" key="1">
    <citation type="submission" date="2018-08" db="EMBL/GenBank/DDBJ databases">
        <title>A genome reference for cultivated species of the human gut microbiota.</title>
        <authorList>
            <person name="Zou Y."/>
            <person name="Xue W."/>
            <person name="Luo G."/>
        </authorList>
    </citation>
    <scope>NUCLEOTIDE SEQUENCE [LARGE SCALE GENOMIC DNA]</scope>
    <source>
        <strain evidence="6 8">AF28-11</strain>
        <strain evidence="5 7">OM03-4</strain>
    </source>
</reference>
<dbReference type="Proteomes" id="UP000466952">
    <property type="component" value="Unassembled WGS sequence"/>
</dbReference>
<proteinExistence type="predicted"/>
<dbReference type="AlphaFoldDB" id="A0A139K9U6"/>
<evidence type="ECO:0000313" key="11">
    <source>
        <dbReference type="Proteomes" id="UP000487221"/>
    </source>
</evidence>
<dbReference type="EMBL" id="QRTH01000002">
    <property type="protein sequence ID" value="RGQ53185.1"/>
    <property type="molecule type" value="Genomic_DNA"/>
</dbReference>
<evidence type="ECO:0000313" key="10">
    <source>
        <dbReference type="Proteomes" id="UP000466952"/>
    </source>
</evidence>
<evidence type="ECO:0000313" key="9">
    <source>
        <dbReference type="Proteomes" id="UP000432488"/>
    </source>
</evidence>
<keyword evidence="12" id="KW-1185">Reference proteome</keyword>
<accession>A0A139K9U6</accession>
<protein>
    <submittedName>
        <fullName evidence="1">Uncharacterized protein</fullName>
    </submittedName>
</protein>
<dbReference type="Proteomes" id="UP001196342">
    <property type="component" value="Unassembled WGS sequence"/>
</dbReference>
<evidence type="ECO:0000313" key="8">
    <source>
        <dbReference type="Proteomes" id="UP000283680"/>
    </source>
</evidence>
<name>A0A139K9U6_BACUN</name>
<evidence type="ECO:0000313" key="7">
    <source>
        <dbReference type="Proteomes" id="UP000260759"/>
    </source>
</evidence>
<dbReference type="Proteomes" id="UP000432488">
    <property type="component" value="Unassembled WGS sequence"/>
</dbReference>
<dbReference type="Proteomes" id="UP000260759">
    <property type="component" value="Unassembled WGS sequence"/>
</dbReference>
<evidence type="ECO:0000313" key="12">
    <source>
        <dbReference type="Proteomes" id="UP001196342"/>
    </source>
</evidence>
<dbReference type="Proteomes" id="UP000283680">
    <property type="component" value="Unassembled WGS sequence"/>
</dbReference>
<sequence length="176" mass="19842">MTSEKSQLKFARSEETGELIGFVSRHSKTRKLMGVREDSRFGKQICVLSEDLKGTLEPNILYSVELKPMHKANGYVVVAATPVLFQAHVETVIVPKTLYQVTVTFGNKKIFFDPKDGKSVMSRTIDGVLEILKGRKDIKYKEGVITDYLNQARALVRRMESDGFIYTGDRHQGGIQ</sequence>
<dbReference type="EMBL" id="JAFBJK010000002">
    <property type="protein sequence ID" value="MBT8724948.1"/>
    <property type="molecule type" value="Genomic_DNA"/>
</dbReference>
<dbReference type="EMBL" id="QSVA01000005">
    <property type="protein sequence ID" value="RGN95075.1"/>
    <property type="molecule type" value="Genomic_DNA"/>
</dbReference>
<dbReference type="EMBL" id="WCTY01000037">
    <property type="protein sequence ID" value="KAB4180943.1"/>
    <property type="molecule type" value="Genomic_DNA"/>
</dbReference>
<evidence type="ECO:0000313" key="1">
    <source>
        <dbReference type="EMBL" id="KAB4087920.1"/>
    </source>
</evidence>
<evidence type="ECO:0000313" key="5">
    <source>
        <dbReference type="EMBL" id="RGN95075.1"/>
    </source>
</evidence>